<gene>
    <name evidence="2" type="ORF">BVRB_015550</name>
</gene>
<dbReference type="eggNOG" id="ENOG502RYHC">
    <property type="taxonomic scope" value="Eukaryota"/>
</dbReference>
<proteinExistence type="inferred from homology"/>
<dbReference type="OrthoDB" id="652749at2759"/>
<dbReference type="Pfam" id="PF04525">
    <property type="entry name" value="LOR"/>
    <property type="match status" value="1"/>
</dbReference>
<name>A0A0J8DV93_BETVV</name>
<dbReference type="Proteomes" id="UP000035740">
    <property type="component" value="Unassembled WGS sequence"/>
</dbReference>
<dbReference type="InterPro" id="IPR007612">
    <property type="entry name" value="LOR"/>
</dbReference>
<evidence type="ECO:0000313" key="3">
    <source>
        <dbReference type="Proteomes" id="UP000035740"/>
    </source>
</evidence>
<dbReference type="OMA" id="NCYKIQQ"/>
<dbReference type="Gene3D" id="2.40.160.200">
    <property type="entry name" value="LURP1-related"/>
    <property type="match status" value="1"/>
</dbReference>
<evidence type="ECO:0008006" key="4">
    <source>
        <dbReference type="Google" id="ProtNLM"/>
    </source>
</evidence>
<dbReference type="Gramene" id="KMS94760">
    <property type="protein sequence ID" value="KMS94760"/>
    <property type="gene ID" value="BVRB_015550"/>
</dbReference>
<dbReference type="InterPro" id="IPR025659">
    <property type="entry name" value="Tubby-like_C"/>
</dbReference>
<dbReference type="InterPro" id="IPR038595">
    <property type="entry name" value="LOR_sf"/>
</dbReference>
<keyword evidence="3" id="KW-1185">Reference proteome</keyword>
<dbReference type="PANTHER" id="PTHR31087:SF153">
    <property type="entry name" value="PROTEIN LURP-ONE-RELATED 11"/>
    <property type="match status" value="1"/>
</dbReference>
<evidence type="ECO:0000313" key="2">
    <source>
        <dbReference type="EMBL" id="KMS94760.1"/>
    </source>
</evidence>
<accession>A0A0J8DV93</accession>
<protein>
    <recommendedName>
        <fullName evidence="4">Tubby C-terminal domain-containing protein</fullName>
    </recommendedName>
</protein>
<comment type="similarity">
    <text evidence="1">Belongs to the LOR family.</text>
</comment>
<sequence>MKSLVLNGNGCTIYDASGGVVYRIDNYDTKCSSQVYLMDLKGKVLSTLLRKKLRVNENWNGYKNERVKQDKPWFQVKKMSKVFNKGGGFSCQVTIKGDSCQAFSCFRIQGCPQKSEYKIIRGDGIVVAEVTRKQAKGGVMLGNDVLNLEVEPNMDKSLIISLVVIHGLMSHKI</sequence>
<dbReference type="SUPFAM" id="SSF54518">
    <property type="entry name" value="Tubby C-terminal domain-like"/>
    <property type="match status" value="1"/>
</dbReference>
<dbReference type="AlphaFoldDB" id="A0A0J8DV93"/>
<evidence type="ECO:0000256" key="1">
    <source>
        <dbReference type="ARBA" id="ARBA00005437"/>
    </source>
</evidence>
<dbReference type="EMBL" id="KQ090953">
    <property type="protein sequence ID" value="KMS94760.1"/>
    <property type="molecule type" value="Genomic_DNA"/>
</dbReference>
<reference evidence="2 3" key="1">
    <citation type="journal article" date="2014" name="Nature">
        <title>The genome of the recently domesticated crop plant sugar beet (Beta vulgaris).</title>
        <authorList>
            <person name="Dohm J.C."/>
            <person name="Minoche A.E."/>
            <person name="Holtgrawe D."/>
            <person name="Capella-Gutierrez S."/>
            <person name="Zakrzewski F."/>
            <person name="Tafer H."/>
            <person name="Rupp O."/>
            <person name="Sorensen T.R."/>
            <person name="Stracke R."/>
            <person name="Reinhardt R."/>
            <person name="Goesmann A."/>
            <person name="Kraft T."/>
            <person name="Schulz B."/>
            <person name="Stadler P.F."/>
            <person name="Schmidt T."/>
            <person name="Gabaldon T."/>
            <person name="Lehrach H."/>
            <person name="Weisshaar B."/>
            <person name="Himmelbauer H."/>
        </authorList>
    </citation>
    <scope>NUCLEOTIDE SEQUENCE [LARGE SCALE GENOMIC DNA]</scope>
    <source>
        <tissue evidence="2">Taproot</tissue>
    </source>
</reference>
<dbReference type="PANTHER" id="PTHR31087">
    <property type="match status" value="1"/>
</dbReference>
<organism evidence="2 3">
    <name type="scientific">Beta vulgaris subsp. vulgaris</name>
    <name type="common">Beet</name>
    <dbReference type="NCBI Taxonomy" id="3555"/>
    <lineage>
        <taxon>Eukaryota</taxon>
        <taxon>Viridiplantae</taxon>
        <taxon>Streptophyta</taxon>
        <taxon>Embryophyta</taxon>
        <taxon>Tracheophyta</taxon>
        <taxon>Spermatophyta</taxon>
        <taxon>Magnoliopsida</taxon>
        <taxon>eudicotyledons</taxon>
        <taxon>Gunneridae</taxon>
        <taxon>Pentapetalae</taxon>
        <taxon>Caryophyllales</taxon>
        <taxon>Chenopodiaceae</taxon>
        <taxon>Betoideae</taxon>
        <taxon>Beta</taxon>
    </lineage>
</organism>